<gene>
    <name evidence="5" type="ORF">LAZ67_X000459</name>
</gene>
<keyword evidence="6" id="KW-1185">Reference proteome</keyword>
<dbReference type="PANTHER" id="PTHR10196">
    <property type="entry name" value="SUGAR KINASE"/>
    <property type="match status" value="1"/>
</dbReference>
<keyword evidence="2" id="KW-0808">Transferase</keyword>
<evidence type="ECO:0000256" key="3">
    <source>
        <dbReference type="ARBA" id="ARBA00022777"/>
    </source>
</evidence>
<name>A0ABY6LRK8_9ARAC</name>
<evidence type="ECO:0000313" key="5">
    <source>
        <dbReference type="EMBL" id="UYV83862.1"/>
    </source>
</evidence>
<dbReference type="SUPFAM" id="SSF53067">
    <property type="entry name" value="Actin-like ATPase domain"/>
    <property type="match status" value="1"/>
</dbReference>
<comment type="similarity">
    <text evidence="1">Belongs to the FGGY kinase family.</text>
</comment>
<dbReference type="InterPro" id="IPR025476">
    <property type="entry name" value="Helitron_helicase-like"/>
</dbReference>
<dbReference type="InterPro" id="IPR043129">
    <property type="entry name" value="ATPase_NBD"/>
</dbReference>
<accession>A0ABY6LRK8</accession>
<evidence type="ECO:0000259" key="4">
    <source>
        <dbReference type="Pfam" id="PF14214"/>
    </source>
</evidence>
<dbReference type="EMBL" id="CP092886">
    <property type="protein sequence ID" value="UYV83862.1"/>
    <property type="molecule type" value="Genomic_DNA"/>
</dbReference>
<evidence type="ECO:0000313" key="6">
    <source>
        <dbReference type="Proteomes" id="UP001235939"/>
    </source>
</evidence>
<evidence type="ECO:0000256" key="1">
    <source>
        <dbReference type="ARBA" id="ARBA00009156"/>
    </source>
</evidence>
<sequence>MIYFLCRTTGGVHVGKSSITAPPIMWIKALDLLFEKLRLAGLDFSTVAAISGAAQGCFTVGESPVWMDSSTTLYCNQLEENIGGPETLSSITGSKAFERFTVNHINKLFHTKPEVYTATEGNISSYFVERYGFSPSCNLISFTGDNPDVCHETLAASYAGSPRHMHEYAQDAMTYVRTYGRPDLFLTFTCNPAWAEIKNLLLPGQQSSHRHDLTARVFKQKLKCFIDLIVKNHIYGPTRCWMYSIEWQKIGTPHAHILIWLEEKILSTQIDNIISAELPDPQEDPELYQIIKNINFTQHGSVYWKRNANDILKNISPEKFLYEQLQGNISSYFVERYGFSPSCNLISFTGDNPAVYYKVFNKKMLFVLASLAGMRLEPGDIAVSLGTSDTVFVWLTTPETSKDGHIFIILLIPQHIWGYF</sequence>
<reference evidence="5 6" key="1">
    <citation type="submission" date="2022-03" db="EMBL/GenBank/DDBJ databases">
        <title>A chromosomal length assembly of Cordylochernes scorpioides.</title>
        <authorList>
            <person name="Zeh D."/>
            <person name="Zeh J."/>
        </authorList>
    </citation>
    <scope>NUCLEOTIDE SEQUENCE [LARGE SCALE GENOMIC DNA]</scope>
    <source>
        <strain evidence="5">IN4F17</strain>
        <tissue evidence="5">Whole Body</tissue>
    </source>
</reference>
<dbReference type="PANTHER" id="PTHR10196:SF57">
    <property type="entry name" value="XYLULOSE KINASE"/>
    <property type="match status" value="1"/>
</dbReference>
<dbReference type="Pfam" id="PF14214">
    <property type="entry name" value="Helitron_like_N"/>
    <property type="match status" value="1"/>
</dbReference>
<evidence type="ECO:0000256" key="2">
    <source>
        <dbReference type="ARBA" id="ARBA00022679"/>
    </source>
</evidence>
<dbReference type="Proteomes" id="UP001235939">
    <property type="component" value="Chromosome X"/>
</dbReference>
<proteinExistence type="inferred from homology"/>
<keyword evidence="3" id="KW-0418">Kinase</keyword>
<feature type="domain" description="Helitron helicase-like" evidence="4">
    <location>
        <begin position="153"/>
        <end position="259"/>
    </location>
</feature>
<organism evidence="5 6">
    <name type="scientific">Cordylochernes scorpioides</name>
    <dbReference type="NCBI Taxonomy" id="51811"/>
    <lineage>
        <taxon>Eukaryota</taxon>
        <taxon>Metazoa</taxon>
        <taxon>Ecdysozoa</taxon>
        <taxon>Arthropoda</taxon>
        <taxon>Chelicerata</taxon>
        <taxon>Arachnida</taxon>
        <taxon>Pseudoscorpiones</taxon>
        <taxon>Cheliferoidea</taxon>
        <taxon>Chernetidae</taxon>
        <taxon>Cordylochernes</taxon>
    </lineage>
</organism>
<protein>
    <recommendedName>
        <fullName evidence="4">Helitron helicase-like domain-containing protein</fullName>
    </recommendedName>
</protein>
<feature type="non-terminal residue" evidence="5">
    <location>
        <position position="420"/>
    </location>
</feature>
<dbReference type="Gene3D" id="3.30.420.40">
    <property type="match status" value="2"/>
</dbReference>